<sequence>MRLFVWPPRLYLGPALKNVELPDEVTRKLPWGKGGSINDLRLFDWREINVRRAEITDDWNRKSPITNSRGRLCRFS</sequence>
<accession>A0A484ZKR3</accession>
<dbReference type="AlphaFoldDB" id="A0A484ZKR3"/>
<protein>
    <submittedName>
        <fullName evidence="1">Uncharacterized protein</fullName>
    </submittedName>
</protein>
<gene>
    <name evidence="1" type="ORF">NCTC12282_03542</name>
</gene>
<reference evidence="1 2" key="1">
    <citation type="submission" date="2019-03" db="EMBL/GenBank/DDBJ databases">
        <authorList>
            <consortium name="Pathogen Informatics"/>
        </authorList>
    </citation>
    <scope>NUCLEOTIDE SEQUENCE [LARGE SCALE GENOMIC DNA]</scope>
    <source>
        <strain evidence="1 2">NCTC12282</strain>
    </source>
</reference>
<organism evidence="1 2">
    <name type="scientific">Budvicia aquatica</name>
    <dbReference type="NCBI Taxonomy" id="82979"/>
    <lineage>
        <taxon>Bacteria</taxon>
        <taxon>Pseudomonadati</taxon>
        <taxon>Pseudomonadota</taxon>
        <taxon>Gammaproteobacteria</taxon>
        <taxon>Enterobacterales</taxon>
        <taxon>Budviciaceae</taxon>
        <taxon>Budvicia</taxon>
    </lineage>
</organism>
<dbReference type="EMBL" id="CAADJA010000002">
    <property type="protein sequence ID" value="VFS49082.1"/>
    <property type="molecule type" value="Genomic_DNA"/>
</dbReference>
<evidence type="ECO:0000313" key="1">
    <source>
        <dbReference type="EMBL" id="VFS49082.1"/>
    </source>
</evidence>
<proteinExistence type="predicted"/>
<dbReference type="Proteomes" id="UP000373449">
    <property type="component" value="Unassembled WGS sequence"/>
</dbReference>
<evidence type="ECO:0000313" key="2">
    <source>
        <dbReference type="Proteomes" id="UP000373449"/>
    </source>
</evidence>
<name>A0A484ZKR3_9GAMM</name>